<feature type="region of interest" description="Disordered" evidence="1">
    <location>
        <begin position="433"/>
        <end position="452"/>
    </location>
</feature>
<protein>
    <submittedName>
        <fullName evidence="2">Uncharacterized protein</fullName>
    </submittedName>
</protein>
<feature type="compositionally biased region" description="Acidic residues" evidence="1">
    <location>
        <begin position="337"/>
        <end position="346"/>
    </location>
</feature>
<name>A0A9P8UJJ6_9PEZI</name>
<comment type="caution">
    <text evidence="2">The sequence shown here is derived from an EMBL/GenBank/DDBJ whole genome shotgun (WGS) entry which is preliminary data.</text>
</comment>
<organism evidence="2 3">
    <name type="scientific">Truncatella angustata</name>
    <dbReference type="NCBI Taxonomy" id="152316"/>
    <lineage>
        <taxon>Eukaryota</taxon>
        <taxon>Fungi</taxon>
        <taxon>Dikarya</taxon>
        <taxon>Ascomycota</taxon>
        <taxon>Pezizomycotina</taxon>
        <taxon>Sordariomycetes</taxon>
        <taxon>Xylariomycetidae</taxon>
        <taxon>Amphisphaeriales</taxon>
        <taxon>Sporocadaceae</taxon>
        <taxon>Truncatella</taxon>
    </lineage>
</organism>
<dbReference type="Proteomes" id="UP000758603">
    <property type="component" value="Unassembled WGS sequence"/>
</dbReference>
<keyword evidence="3" id="KW-1185">Reference proteome</keyword>
<evidence type="ECO:0000313" key="2">
    <source>
        <dbReference type="EMBL" id="KAH6653367.1"/>
    </source>
</evidence>
<evidence type="ECO:0000313" key="3">
    <source>
        <dbReference type="Proteomes" id="UP000758603"/>
    </source>
</evidence>
<reference evidence="2" key="1">
    <citation type="journal article" date="2021" name="Nat. Commun.">
        <title>Genetic determinants of endophytism in the Arabidopsis root mycobiome.</title>
        <authorList>
            <person name="Mesny F."/>
            <person name="Miyauchi S."/>
            <person name="Thiergart T."/>
            <person name="Pickel B."/>
            <person name="Atanasova L."/>
            <person name="Karlsson M."/>
            <person name="Huettel B."/>
            <person name="Barry K.W."/>
            <person name="Haridas S."/>
            <person name="Chen C."/>
            <person name="Bauer D."/>
            <person name="Andreopoulos W."/>
            <person name="Pangilinan J."/>
            <person name="LaButti K."/>
            <person name="Riley R."/>
            <person name="Lipzen A."/>
            <person name="Clum A."/>
            <person name="Drula E."/>
            <person name="Henrissat B."/>
            <person name="Kohler A."/>
            <person name="Grigoriev I.V."/>
            <person name="Martin F.M."/>
            <person name="Hacquard S."/>
        </authorList>
    </citation>
    <scope>NUCLEOTIDE SEQUENCE</scope>
    <source>
        <strain evidence="2">MPI-SDFR-AT-0073</strain>
    </source>
</reference>
<dbReference type="OrthoDB" id="5333491at2759"/>
<accession>A0A9P8UJJ6</accession>
<dbReference type="AlphaFoldDB" id="A0A9P8UJJ6"/>
<proteinExistence type="predicted"/>
<dbReference type="EMBL" id="JAGPXC010000005">
    <property type="protein sequence ID" value="KAH6653367.1"/>
    <property type="molecule type" value="Genomic_DNA"/>
</dbReference>
<dbReference type="RefSeq" id="XP_045957644.1">
    <property type="nucleotide sequence ID" value="XM_046109213.1"/>
</dbReference>
<evidence type="ECO:0000256" key="1">
    <source>
        <dbReference type="SAM" id="MobiDB-lite"/>
    </source>
</evidence>
<feature type="region of interest" description="Disordered" evidence="1">
    <location>
        <begin position="327"/>
        <end position="360"/>
    </location>
</feature>
<sequence>MGVKGDVFDLTLHGSDQNLPEPGSQPAPASAIISKIRVNSTKDCLERFDRVFHETEQRQSVQDIVYEVVLPPVSAKRLKKLQSSREAAANNVAFTQGIFDLFDRLRAWKGNEVSVTLEARSLSDDAEVLDDIEINHDGPEIWRFRNLWKFLMVDEGTLPSGVLPEVGYISKLDFRWLSENGRSLHPKTAGIIAAALPRARDMTWGLLMPGRRLLSLRKEFRSALAQVLLKTAFPAVEILKIYLEDGNPYNDSFELESYCEKEEEDDLSLAVRRLLRLPTLANLELGGCWILSPTAFLAAAEIGVEIISSTLTDLHLDLSVATPTGGWINTGDNPRDVDDDTEDSDSDVSHASFNSAHSDHSDFVPENEWLRADGELPQNCFRDTPDPSTFDPLVLSLVRMVPKLPNLKKLCFDLGAGGGAIGQLTVTFYAPGQPSRRSVRRPHSPLPPQEDFDEKNLQRARWYVLGLVDFNRDWRMSDELRAALQGANTDGVEIFMSLCNQRIEGA</sequence>
<dbReference type="GeneID" id="70138104"/>
<gene>
    <name evidence="2" type="ORF">BKA67DRAFT_692574</name>
</gene>